<dbReference type="GO" id="GO:0043916">
    <property type="term" value="F:DNA-7-methylguanine glycosylase activity"/>
    <property type="evidence" value="ECO:0007669"/>
    <property type="project" value="TreeGrafter"/>
</dbReference>
<sequence>MDLSAARPARKSLRLAQQPELEQQPTSPRPVAAGRKAEAIPEWVPTPEARAAEEQPRRRAVSAPESPPPPRPRRGRKPAAAASALAAEAAEVAAAPEPPTPPPSRRRAAKRSRPDTGEGEAEAEAGRGPAPAPVLQQREQEQGGAAVVQGDSPAVQGGPPVVLRCAADLAAAVAHLRARDPRLAPLIEAHGLPLSLVTVARAAAAAATTVAAAPASATAAAVAAAAVSAVASAPAGADADFDTAANAAAGAVPTNDDESGGVFSALSRSVVYQQLATSAANAIWGRVLVACQAPTAAHLTPQRVLAAPSEALRGAGLSGRKVEYLVGMAEAFAAKAGWDEQLAATSDLEFLVSELTSIRGIGVWSVHMLAMFRMGLPDVLPYSDLGVRRGLALLHGLKELPGPAQMEAMTEAWRPYRSVGCWYMWRIPAPPRNTGPKEPKSKKAGAGGPGSGGSKPAARKAQKAR</sequence>
<dbReference type="GO" id="GO:0006285">
    <property type="term" value="P:base-excision repair, AP site formation"/>
    <property type="evidence" value="ECO:0007669"/>
    <property type="project" value="TreeGrafter"/>
</dbReference>
<evidence type="ECO:0000256" key="3">
    <source>
        <dbReference type="ARBA" id="ARBA00023204"/>
    </source>
</evidence>
<evidence type="ECO:0000313" key="7">
    <source>
        <dbReference type="Proteomes" id="UP000236333"/>
    </source>
</evidence>
<keyword evidence="3" id="KW-0234">DNA repair</keyword>
<protein>
    <submittedName>
        <fullName evidence="6">DNA-3-methyladenine glycosylase 1</fullName>
    </submittedName>
</protein>
<dbReference type="Gene3D" id="1.10.1670.40">
    <property type="match status" value="1"/>
</dbReference>
<dbReference type="GO" id="GO:0032131">
    <property type="term" value="F:alkylated DNA binding"/>
    <property type="evidence" value="ECO:0007669"/>
    <property type="project" value="TreeGrafter"/>
</dbReference>
<dbReference type="Proteomes" id="UP000236333">
    <property type="component" value="Unassembled WGS sequence"/>
</dbReference>
<feature type="region of interest" description="Disordered" evidence="4">
    <location>
        <begin position="1"/>
        <end position="131"/>
    </location>
</feature>
<organism evidence="6 7">
    <name type="scientific">Tetrabaena socialis</name>
    <dbReference type="NCBI Taxonomy" id="47790"/>
    <lineage>
        <taxon>Eukaryota</taxon>
        <taxon>Viridiplantae</taxon>
        <taxon>Chlorophyta</taxon>
        <taxon>core chlorophytes</taxon>
        <taxon>Chlorophyceae</taxon>
        <taxon>CS clade</taxon>
        <taxon>Chlamydomonadales</taxon>
        <taxon>Tetrabaenaceae</taxon>
        <taxon>Tetrabaena</taxon>
    </lineage>
</organism>
<evidence type="ECO:0000256" key="4">
    <source>
        <dbReference type="SAM" id="MobiDB-lite"/>
    </source>
</evidence>
<dbReference type="SMART" id="SM00478">
    <property type="entry name" value="ENDO3c"/>
    <property type="match status" value="1"/>
</dbReference>
<dbReference type="EMBL" id="PGGS01000434">
    <property type="protein sequence ID" value="PNH04019.1"/>
    <property type="molecule type" value="Genomic_DNA"/>
</dbReference>
<dbReference type="PANTHER" id="PTHR43003">
    <property type="entry name" value="DNA-3-METHYLADENINE GLYCOSYLASE"/>
    <property type="match status" value="1"/>
</dbReference>
<dbReference type="Gene3D" id="1.10.340.30">
    <property type="entry name" value="Hypothetical protein, domain 2"/>
    <property type="match status" value="1"/>
</dbReference>
<dbReference type="InterPro" id="IPR011257">
    <property type="entry name" value="DNA_glycosylase"/>
</dbReference>
<dbReference type="Pfam" id="PF00730">
    <property type="entry name" value="HhH-GPD"/>
    <property type="match status" value="1"/>
</dbReference>
<evidence type="ECO:0000259" key="5">
    <source>
        <dbReference type="SMART" id="SM00478"/>
    </source>
</evidence>
<dbReference type="AlphaFoldDB" id="A0A2J7ZUU6"/>
<accession>A0A2J7ZUU6</accession>
<dbReference type="InterPro" id="IPR051912">
    <property type="entry name" value="Alkylbase_DNA_Glycosylase/TA"/>
</dbReference>
<keyword evidence="2" id="KW-0227">DNA damage</keyword>
<dbReference type="PANTHER" id="PTHR43003:SF5">
    <property type="entry name" value="DNA-3-METHYLADENINE GLYCOSYLASE"/>
    <property type="match status" value="1"/>
</dbReference>
<comment type="similarity">
    <text evidence="1">Belongs to the alkylbase DNA glycosidase AlkA family.</text>
</comment>
<keyword evidence="7" id="KW-1185">Reference proteome</keyword>
<dbReference type="GO" id="GO:0006307">
    <property type="term" value="P:DNA alkylation repair"/>
    <property type="evidence" value="ECO:0007669"/>
    <property type="project" value="TreeGrafter"/>
</dbReference>
<dbReference type="GO" id="GO:0032993">
    <property type="term" value="C:protein-DNA complex"/>
    <property type="evidence" value="ECO:0007669"/>
    <property type="project" value="TreeGrafter"/>
</dbReference>
<name>A0A2J7ZUU6_9CHLO</name>
<dbReference type="OrthoDB" id="415889at2759"/>
<feature type="domain" description="HhH-GPD" evidence="5">
    <location>
        <begin position="271"/>
        <end position="429"/>
    </location>
</feature>
<evidence type="ECO:0000256" key="1">
    <source>
        <dbReference type="ARBA" id="ARBA00010817"/>
    </source>
</evidence>
<feature type="region of interest" description="Disordered" evidence="4">
    <location>
        <begin position="431"/>
        <end position="465"/>
    </location>
</feature>
<dbReference type="SUPFAM" id="SSF48150">
    <property type="entry name" value="DNA-glycosylase"/>
    <property type="match status" value="1"/>
</dbReference>
<feature type="compositionally biased region" description="Low complexity" evidence="4">
    <location>
        <begin position="78"/>
        <end position="95"/>
    </location>
</feature>
<gene>
    <name evidence="6" type="ORF">TSOC_009877</name>
</gene>
<reference evidence="6 7" key="1">
    <citation type="journal article" date="2017" name="Mol. Biol. Evol.">
        <title>The 4-celled Tetrabaena socialis nuclear genome reveals the essential components for genetic control of cell number at the origin of multicellularity in the volvocine lineage.</title>
        <authorList>
            <person name="Featherston J."/>
            <person name="Arakaki Y."/>
            <person name="Hanschen E.R."/>
            <person name="Ferris P.J."/>
            <person name="Michod R.E."/>
            <person name="Olson B.J.S.C."/>
            <person name="Nozaki H."/>
            <person name="Durand P.M."/>
        </authorList>
    </citation>
    <scope>NUCLEOTIDE SEQUENCE [LARGE SCALE GENOMIC DNA]</scope>
    <source>
        <strain evidence="6 7">NIES-571</strain>
    </source>
</reference>
<dbReference type="FunFam" id="1.10.340.30:FF:000004">
    <property type="entry name" value="DNA-3-methyladenine glycosylase II"/>
    <property type="match status" value="1"/>
</dbReference>
<evidence type="ECO:0000256" key="2">
    <source>
        <dbReference type="ARBA" id="ARBA00022763"/>
    </source>
</evidence>
<dbReference type="InterPro" id="IPR003265">
    <property type="entry name" value="HhH-GPD_domain"/>
</dbReference>
<evidence type="ECO:0000313" key="6">
    <source>
        <dbReference type="EMBL" id="PNH04019.1"/>
    </source>
</evidence>
<dbReference type="GO" id="GO:0008725">
    <property type="term" value="F:DNA-3-methyladenine glycosylase activity"/>
    <property type="evidence" value="ECO:0007669"/>
    <property type="project" value="TreeGrafter"/>
</dbReference>
<proteinExistence type="inferred from homology"/>
<dbReference type="CDD" id="cd00056">
    <property type="entry name" value="ENDO3c"/>
    <property type="match status" value="1"/>
</dbReference>
<dbReference type="GO" id="GO:0005634">
    <property type="term" value="C:nucleus"/>
    <property type="evidence" value="ECO:0007669"/>
    <property type="project" value="TreeGrafter"/>
</dbReference>
<comment type="caution">
    <text evidence="6">The sequence shown here is derived from an EMBL/GenBank/DDBJ whole genome shotgun (WGS) entry which is preliminary data.</text>
</comment>